<keyword evidence="2" id="KW-1185">Reference proteome</keyword>
<name>A0A1H5VMR0_9SPHI</name>
<protein>
    <submittedName>
        <fullName evidence="1">Glutamine cyclotransferase</fullName>
    </submittedName>
</protein>
<dbReference type="PANTHER" id="PTHR31270">
    <property type="entry name" value="GLUTAMINYL-PEPTIDE CYCLOTRANSFERASE"/>
    <property type="match status" value="1"/>
</dbReference>
<dbReference type="RefSeq" id="WP_103905660.1">
    <property type="nucleotide sequence ID" value="NZ_CP049246.1"/>
</dbReference>
<dbReference type="AlphaFoldDB" id="A0A1H5VMR0"/>
<dbReference type="Pfam" id="PF05096">
    <property type="entry name" value="Glu_cyclase_2"/>
    <property type="match status" value="1"/>
</dbReference>
<sequence length="350" mass="39436">MNRRFKQAGIILAMLPILFVISCKTQKGKFEFVNPANESRILKGEKVALKLNFPQTEIDSVVYSVDGDIFERKTDTSSVVFNTDDFSYGNKRLSAKLYAQGKEDIAYSEITLVPPAPKPYAFEVVNTFPHDETAFTQGLYYDNGTLYESTGREGESTLRKVDLATGKVLQKIDLAANEFGEGMTIVGDKAYMLTWLNKKGYIYNKNTLQQVGSFDYQNSEKGWGLTHDGKRFIKSDGTNKLYFLDPVTLKETGSIAVFDDNGEVPNLNELEYVDGKVYANLYYGDRDEIAIINPETGLVEGKVNFVGLYDGKRAAVDNEFNGIAYKPDTKTFLVTGKLWNKLYEVRIKER</sequence>
<dbReference type="GO" id="GO:0016603">
    <property type="term" value="F:glutaminyl-peptide cyclotransferase activity"/>
    <property type="evidence" value="ECO:0007669"/>
    <property type="project" value="InterPro"/>
</dbReference>
<organism evidence="1 2">
    <name type="scientific">Sphingobacterium lactis</name>
    <dbReference type="NCBI Taxonomy" id="797291"/>
    <lineage>
        <taxon>Bacteria</taxon>
        <taxon>Pseudomonadati</taxon>
        <taxon>Bacteroidota</taxon>
        <taxon>Sphingobacteriia</taxon>
        <taxon>Sphingobacteriales</taxon>
        <taxon>Sphingobacteriaceae</taxon>
        <taxon>Sphingobacterium</taxon>
    </lineage>
</organism>
<dbReference type="InterPro" id="IPR011044">
    <property type="entry name" value="Quino_amine_DH_bsu"/>
</dbReference>
<accession>A0A1H5VMR0</accession>
<dbReference type="Proteomes" id="UP000236731">
    <property type="component" value="Unassembled WGS sequence"/>
</dbReference>
<dbReference type="PANTHER" id="PTHR31270:SF1">
    <property type="entry name" value="GLUTAMINYL-PEPTIDE CYCLOTRANSFERASE"/>
    <property type="match status" value="1"/>
</dbReference>
<evidence type="ECO:0000313" key="2">
    <source>
        <dbReference type="Proteomes" id="UP000236731"/>
    </source>
</evidence>
<dbReference type="Gene3D" id="2.130.10.10">
    <property type="entry name" value="YVTN repeat-like/Quinoprotein amine dehydrogenase"/>
    <property type="match status" value="1"/>
</dbReference>
<dbReference type="SUPFAM" id="SSF50969">
    <property type="entry name" value="YVTN repeat-like/Quinoprotein amine dehydrogenase"/>
    <property type="match status" value="1"/>
</dbReference>
<dbReference type="EMBL" id="FNUT01000003">
    <property type="protein sequence ID" value="SEF88510.1"/>
    <property type="molecule type" value="Genomic_DNA"/>
</dbReference>
<keyword evidence="1" id="KW-0808">Transferase</keyword>
<dbReference type="InterPro" id="IPR007788">
    <property type="entry name" value="QCT"/>
</dbReference>
<proteinExistence type="predicted"/>
<dbReference type="OrthoDB" id="9783700at2"/>
<gene>
    <name evidence="1" type="ORF">SAMN05421877_103178</name>
</gene>
<evidence type="ECO:0000313" key="1">
    <source>
        <dbReference type="EMBL" id="SEF88510.1"/>
    </source>
</evidence>
<reference evidence="2" key="1">
    <citation type="submission" date="2016-10" db="EMBL/GenBank/DDBJ databases">
        <authorList>
            <person name="Varghese N."/>
            <person name="Submissions S."/>
        </authorList>
    </citation>
    <scope>NUCLEOTIDE SEQUENCE [LARGE SCALE GENOMIC DNA]</scope>
    <source>
        <strain evidence="2">DSM 22361</strain>
    </source>
</reference>
<dbReference type="PROSITE" id="PS51257">
    <property type="entry name" value="PROKAR_LIPOPROTEIN"/>
    <property type="match status" value="1"/>
</dbReference>
<dbReference type="InterPro" id="IPR015943">
    <property type="entry name" value="WD40/YVTN_repeat-like_dom_sf"/>
</dbReference>